<evidence type="ECO:0000313" key="1">
    <source>
        <dbReference type="EMBL" id="SOZ74925.1"/>
    </source>
</evidence>
<protein>
    <submittedName>
        <fullName evidence="1">Uncharacterized protein</fullName>
    </submittedName>
</protein>
<keyword evidence="1" id="KW-0614">Plasmid</keyword>
<dbReference type="EMBL" id="LT976981">
    <property type="protein sequence ID" value="SOZ74925.1"/>
    <property type="molecule type" value="Genomic_DNA"/>
</dbReference>
<gene>
    <name evidence="1" type="ORF">CBM2613_P70017</name>
</gene>
<sequence length="124" mass="13154">MALAEVIRAGPFASISALMQHRLSGRLSTRWTSSALLGPRLANLTILPVDEQLTPRATAGAHAARRTSAALVITSVLVAARSGGALCHAARWWAIRRDPAGTALMSIERVTSSQQPSTPCTSRR</sequence>
<reference evidence="2" key="1">
    <citation type="submission" date="2018-01" db="EMBL/GenBank/DDBJ databases">
        <authorList>
            <person name="Gaut B.S."/>
            <person name="Morton B.R."/>
            <person name="Clegg M.T."/>
            <person name="Duvall M.R."/>
        </authorList>
    </citation>
    <scope>NUCLEOTIDE SEQUENCE [LARGE SCALE GENOMIC DNA]</scope>
    <source>
        <plasmid evidence="2">Plasmid cbm2613_p</plasmid>
    </source>
</reference>
<accession>A0A375ED95</accession>
<geneLocation type="plasmid" evidence="2">
    <name>cbm2613_p</name>
</geneLocation>
<proteinExistence type="predicted"/>
<name>A0A375ED95_9BURK</name>
<evidence type="ECO:0000313" key="2">
    <source>
        <dbReference type="Proteomes" id="UP000256952"/>
    </source>
</evidence>
<dbReference type="Proteomes" id="UP000256952">
    <property type="component" value="Plasmid CBM2613_p"/>
</dbReference>
<organism evidence="1 2">
    <name type="scientific">Cupriavidus taiwanensis</name>
    <dbReference type="NCBI Taxonomy" id="164546"/>
    <lineage>
        <taxon>Bacteria</taxon>
        <taxon>Pseudomonadati</taxon>
        <taxon>Pseudomonadota</taxon>
        <taxon>Betaproteobacteria</taxon>
        <taxon>Burkholderiales</taxon>
        <taxon>Burkholderiaceae</taxon>
        <taxon>Cupriavidus</taxon>
    </lineage>
</organism>
<dbReference type="AlphaFoldDB" id="A0A375ED95"/>